<evidence type="ECO:0000313" key="7">
    <source>
        <dbReference type="Proteomes" id="UP000054266"/>
    </source>
</evidence>
<protein>
    <recommendedName>
        <fullName evidence="8">DUF1014-domain-containing protein</fullName>
    </recommendedName>
</protein>
<evidence type="ECO:0008006" key="8">
    <source>
        <dbReference type="Google" id="ProtNLM"/>
    </source>
</evidence>
<sequence>MPHNPFIFSPTQFIRIFVIVNITTYISANAYLNTRSGTNQPPSRPENTLQNPVPSLTTMAPKNKGENTKKAAGNARKAEAAAAKQAQAERAKDQQESEKWEQGAKDASKKQAAAAKAAELAAKKAERDALLAEEEKNQPSKPKGAGKKTAEKKNVGRPLDLGQLDDGPSGKDGKMKAISASGIDNALDALSLTTGSANDLKLDRHPERRYAAAYKAYEERRLPEVKTEHPGLRRNQQIELIRKEFEKSEDNPFNQQGNVRYDASKEELADVRRQQREGIEKRLADK</sequence>
<evidence type="ECO:0000313" key="6">
    <source>
        <dbReference type="EMBL" id="KIW65969.1"/>
    </source>
</evidence>
<feature type="region of interest" description="Disordered" evidence="3">
    <location>
        <begin position="244"/>
        <end position="286"/>
    </location>
</feature>
<dbReference type="GO" id="GO:0005634">
    <property type="term" value="C:nucleus"/>
    <property type="evidence" value="ECO:0007669"/>
    <property type="project" value="TreeGrafter"/>
</dbReference>
<evidence type="ECO:0000256" key="3">
    <source>
        <dbReference type="SAM" id="MobiDB-lite"/>
    </source>
</evidence>
<dbReference type="PANTHER" id="PTHR21680:SF0">
    <property type="entry name" value="COILED-COIL DOMAIN-CONTAINING PROTEIN 124"/>
    <property type="match status" value="1"/>
</dbReference>
<dbReference type="AlphaFoldDB" id="A0A0D2G1M8"/>
<gene>
    <name evidence="6" type="ORF">PV04_08182</name>
</gene>
<dbReference type="Pfam" id="PF22048">
    <property type="entry name" value="LSO1_2-like"/>
    <property type="match status" value="1"/>
</dbReference>
<organism evidence="6 7">
    <name type="scientific">Phialophora macrospora</name>
    <dbReference type="NCBI Taxonomy" id="1851006"/>
    <lineage>
        <taxon>Eukaryota</taxon>
        <taxon>Fungi</taxon>
        <taxon>Dikarya</taxon>
        <taxon>Ascomycota</taxon>
        <taxon>Pezizomycotina</taxon>
        <taxon>Eurotiomycetes</taxon>
        <taxon>Chaetothyriomycetidae</taxon>
        <taxon>Chaetothyriales</taxon>
        <taxon>Herpotrichiellaceae</taxon>
        <taxon>Phialophora</taxon>
    </lineage>
</organism>
<evidence type="ECO:0000259" key="5">
    <source>
        <dbReference type="Pfam" id="PF22048"/>
    </source>
</evidence>
<comment type="similarity">
    <text evidence="1">Belongs to the CCDC124 family.</text>
</comment>
<dbReference type="HOGENOM" id="CLU_069723_1_1_1"/>
<feature type="compositionally biased region" description="Low complexity" evidence="3">
    <location>
        <begin position="70"/>
        <end position="86"/>
    </location>
</feature>
<proteinExistence type="inferred from homology"/>
<dbReference type="EMBL" id="KN846960">
    <property type="protein sequence ID" value="KIW65969.1"/>
    <property type="molecule type" value="Genomic_DNA"/>
</dbReference>
<feature type="domain" description="LSO1/LSO2" evidence="5">
    <location>
        <begin position="68"/>
        <end position="135"/>
    </location>
</feature>
<evidence type="ECO:0000256" key="1">
    <source>
        <dbReference type="ARBA" id="ARBA00008296"/>
    </source>
</evidence>
<name>A0A0D2G1M8_9EURO</name>
<feature type="compositionally biased region" description="Basic and acidic residues" evidence="3">
    <location>
        <begin position="262"/>
        <end position="286"/>
    </location>
</feature>
<feature type="domain" description="Coiled-coil" evidence="4">
    <location>
        <begin position="175"/>
        <end position="255"/>
    </location>
</feature>
<keyword evidence="2" id="KW-0175">Coiled coil</keyword>
<feature type="compositionally biased region" description="Basic and acidic residues" evidence="3">
    <location>
        <begin position="121"/>
        <end position="138"/>
    </location>
</feature>
<dbReference type="GO" id="GO:0003713">
    <property type="term" value="F:transcription coactivator activity"/>
    <property type="evidence" value="ECO:0007669"/>
    <property type="project" value="TreeGrafter"/>
</dbReference>
<dbReference type="InterPro" id="IPR054413">
    <property type="entry name" value="LSO1/2"/>
</dbReference>
<feature type="compositionally biased region" description="Low complexity" evidence="3">
    <location>
        <begin position="110"/>
        <end position="120"/>
    </location>
</feature>
<feature type="region of interest" description="Disordered" evidence="3">
    <location>
        <begin position="36"/>
        <end position="176"/>
    </location>
</feature>
<feature type="compositionally biased region" description="Basic and acidic residues" evidence="3">
    <location>
        <begin position="87"/>
        <end position="109"/>
    </location>
</feature>
<dbReference type="Pfam" id="PF06244">
    <property type="entry name" value="Ccdc124"/>
    <property type="match status" value="1"/>
</dbReference>
<accession>A0A0D2G1M8</accession>
<dbReference type="InterPro" id="IPR054414">
    <property type="entry name" value="Ccdc124/Oxs1_C"/>
</dbReference>
<dbReference type="STRING" id="5601.A0A0D2G1M8"/>
<evidence type="ECO:0000256" key="2">
    <source>
        <dbReference type="ARBA" id="ARBA00023054"/>
    </source>
</evidence>
<dbReference type="GO" id="GO:0006366">
    <property type="term" value="P:transcription by RNA polymerase II"/>
    <property type="evidence" value="ECO:0007669"/>
    <property type="project" value="TreeGrafter"/>
</dbReference>
<reference evidence="6 7" key="1">
    <citation type="submission" date="2015-01" db="EMBL/GenBank/DDBJ databases">
        <title>The Genome Sequence of Capronia semiimmersa CBS27337.</title>
        <authorList>
            <consortium name="The Broad Institute Genomics Platform"/>
            <person name="Cuomo C."/>
            <person name="de Hoog S."/>
            <person name="Gorbushina A."/>
            <person name="Stielow B."/>
            <person name="Teixiera M."/>
            <person name="Abouelleil A."/>
            <person name="Chapman S.B."/>
            <person name="Priest M."/>
            <person name="Young S.K."/>
            <person name="Wortman J."/>
            <person name="Nusbaum C."/>
            <person name="Birren B."/>
        </authorList>
    </citation>
    <scope>NUCLEOTIDE SEQUENCE [LARGE SCALE GENOMIC DNA]</scope>
    <source>
        <strain evidence="6 7">CBS 27337</strain>
    </source>
</reference>
<evidence type="ECO:0000259" key="4">
    <source>
        <dbReference type="Pfam" id="PF06244"/>
    </source>
</evidence>
<keyword evidence="7" id="KW-1185">Reference proteome</keyword>
<feature type="compositionally biased region" description="Polar residues" evidence="3">
    <location>
        <begin position="36"/>
        <end position="60"/>
    </location>
</feature>
<dbReference type="Proteomes" id="UP000054266">
    <property type="component" value="Unassembled WGS sequence"/>
</dbReference>
<dbReference type="PANTHER" id="PTHR21680">
    <property type="entry name" value="COILED-COIL DOMAIN-CONTAINING PROTEIN 124"/>
    <property type="match status" value="1"/>
</dbReference>
<dbReference type="InterPro" id="IPR010422">
    <property type="entry name" value="Ccdc124/Oxs1"/>
</dbReference>